<dbReference type="PANTHER" id="PTHR45626:SF22">
    <property type="entry name" value="DNA REPAIR PROTEIN RAD5"/>
    <property type="match status" value="1"/>
</dbReference>
<dbReference type="GO" id="GO:0008094">
    <property type="term" value="F:ATP-dependent activity, acting on DNA"/>
    <property type="evidence" value="ECO:0007669"/>
    <property type="project" value="TreeGrafter"/>
</dbReference>
<dbReference type="Gene3D" id="3.40.50.10810">
    <property type="entry name" value="Tandem AAA-ATPase domain"/>
    <property type="match status" value="1"/>
</dbReference>
<proteinExistence type="predicted"/>
<keyword evidence="2" id="KW-0378">Hydrolase</keyword>
<dbReference type="PROSITE" id="PS51192">
    <property type="entry name" value="HELICASE_ATP_BIND_1"/>
    <property type="match status" value="1"/>
</dbReference>
<dbReference type="InterPro" id="IPR027417">
    <property type="entry name" value="P-loop_NTPase"/>
</dbReference>
<dbReference type="InterPro" id="IPR049730">
    <property type="entry name" value="SNF2/RAD54-like_C"/>
</dbReference>
<evidence type="ECO:0000256" key="2">
    <source>
        <dbReference type="ARBA" id="ARBA00022801"/>
    </source>
</evidence>
<dbReference type="InterPro" id="IPR050628">
    <property type="entry name" value="SNF2_RAD54_helicase_TF"/>
</dbReference>
<dbReference type="GeneID" id="42000195"/>
<dbReference type="Gene3D" id="3.40.50.300">
    <property type="entry name" value="P-loop containing nucleotide triphosphate hydrolases"/>
    <property type="match status" value="1"/>
</dbReference>
<dbReference type="EMBL" id="QKXC01000320">
    <property type="protein sequence ID" value="RBR07270.1"/>
    <property type="molecule type" value="Genomic_DNA"/>
</dbReference>
<dbReference type="Proteomes" id="UP000253153">
    <property type="component" value="Unassembled WGS sequence"/>
</dbReference>
<dbReference type="SUPFAM" id="SSF52540">
    <property type="entry name" value="P-loop containing nucleoside triphosphate hydrolases"/>
    <property type="match status" value="2"/>
</dbReference>
<reference evidence="7 8" key="1">
    <citation type="submission" date="2018-06" db="EMBL/GenBank/DDBJ databases">
        <title>Fusarium incarnatum-equiseti species complex species 28.</title>
        <authorList>
            <person name="Gardiner D.M."/>
        </authorList>
    </citation>
    <scope>NUCLEOTIDE SEQUENCE [LARGE SCALE GENOMIC DNA]</scope>
    <source>
        <strain evidence="7 8">FIESC_28</strain>
    </source>
</reference>
<organism evidence="7 8">
    <name type="scientific">Fusarium coffeatum</name>
    <dbReference type="NCBI Taxonomy" id="231269"/>
    <lineage>
        <taxon>Eukaryota</taxon>
        <taxon>Fungi</taxon>
        <taxon>Dikarya</taxon>
        <taxon>Ascomycota</taxon>
        <taxon>Pezizomycotina</taxon>
        <taxon>Sordariomycetes</taxon>
        <taxon>Hypocreomycetidae</taxon>
        <taxon>Hypocreales</taxon>
        <taxon>Nectriaceae</taxon>
        <taxon>Fusarium</taxon>
        <taxon>Fusarium incarnatum-equiseti species complex</taxon>
    </lineage>
</organism>
<feature type="region of interest" description="Disordered" evidence="4">
    <location>
        <begin position="1"/>
        <end position="39"/>
    </location>
</feature>
<keyword evidence="8" id="KW-1185">Reference proteome</keyword>
<dbReference type="InterPro" id="IPR001650">
    <property type="entry name" value="Helicase_C-like"/>
</dbReference>
<evidence type="ECO:0000256" key="3">
    <source>
        <dbReference type="ARBA" id="ARBA00022840"/>
    </source>
</evidence>
<comment type="caution">
    <text evidence="7">The sequence shown here is derived from an EMBL/GenBank/DDBJ whole genome shotgun (WGS) entry which is preliminary data.</text>
</comment>
<dbReference type="PROSITE" id="PS51194">
    <property type="entry name" value="HELICASE_CTER"/>
    <property type="match status" value="1"/>
</dbReference>
<dbReference type="InterPro" id="IPR000330">
    <property type="entry name" value="SNF2_N"/>
</dbReference>
<keyword evidence="1" id="KW-0547">Nucleotide-binding</keyword>
<dbReference type="CDD" id="cd18793">
    <property type="entry name" value="SF2_C_SNF"/>
    <property type="match status" value="1"/>
</dbReference>
<evidence type="ECO:0000256" key="1">
    <source>
        <dbReference type="ARBA" id="ARBA00022741"/>
    </source>
</evidence>
<name>A0A366QTK3_9HYPO</name>
<keyword evidence="3" id="KW-0067">ATP-binding</keyword>
<dbReference type="GO" id="GO:0005524">
    <property type="term" value="F:ATP binding"/>
    <property type="evidence" value="ECO:0007669"/>
    <property type="project" value="UniProtKB-KW"/>
</dbReference>
<evidence type="ECO:0000313" key="7">
    <source>
        <dbReference type="EMBL" id="RBR07270.1"/>
    </source>
</evidence>
<evidence type="ECO:0000259" key="5">
    <source>
        <dbReference type="PROSITE" id="PS51192"/>
    </source>
</evidence>
<accession>A0A366QTK3</accession>
<dbReference type="GO" id="GO:0005634">
    <property type="term" value="C:nucleus"/>
    <property type="evidence" value="ECO:0007669"/>
    <property type="project" value="TreeGrafter"/>
</dbReference>
<feature type="domain" description="Helicase ATP-binding" evidence="5">
    <location>
        <begin position="247"/>
        <end position="464"/>
    </location>
</feature>
<dbReference type="SMART" id="SM00487">
    <property type="entry name" value="DEXDc"/>
    <property type="match status" value="1"/>
</dbReference>
<dbReference type="AlphaFoldDB" id="A0A366QTK3"/>
<dbReference type="Pfam" id="PF00176">
    <property type="entry name" value="SNF2-rel_dom"/>
    <property type="match status" value="2"/>
</dbReference>
<dbReference type="RefSeq" id="XP_031011067.1">
    <property type="nucleotide sequence ID" value="XM_031164899.1"/>
</dbReference>
<dbReference type="GO" id="GO:0006281">
    <property type="term" value="P:DNA repair"/>
    <property type="evidence" value="ECO:0007669"/>
    <property type="project" value="TreeGrafter"/>
</dbReference>
<dbReference type="GO" id="GO:0016787">
    <property type="term" value="F:hydrolase activity"/>
    <property type="evidence" value="ECO:0007669"/>
    <property type="project" value="UniProtKB-KW"/>
</dbReference>
<sequence length="864" mass="95917">MGPSKRQLCYENDTEDGNTPKRLGYGTSSSNASRSEPLFMDVDPVPSANDGVSQTTTAGPVDERICYGTVDAGACYLAPDPNSKTRQRSFLDENTGLILTYVTNKVPQVSFLSVVGVSFLSRKRSKTNKLTVQGTINVYGPRNLMGEVDRALSDISSFLQHPVFLEPGVLYINPQFFYSNAEKTDLRHLVGPPVEDDTYGTAQAVDGAMEYMEDWSEDAYTGGLRQSYLHPTFDKYLLATKLKDLVFQSGTPGLGGILADVMGLGKTLTMLTAILCSRGLKERYSSCGSNGNENNEAQSSNLTLVVLPSRQLLDVWRNEIDEQVDSTNATWVDKLTRLRRFQLNTFQTEVFHGHARARNAERLLRSDIVLTTYHTLEKDSSGKRILDSIRWSRIVLDEGNLPNHPSLPAILLTIITAHHIRNPSTRIHKAIVALQRETRWCLTGTPIQNSLDDLRSLLNFLQFEPFCQSQVFEEYIVKPFRQEPSTDLEFRDPSWNLRALLKACCLRRTQTKLDLPETYIRTIGVVPTEAEKAMFKGILLECREEFDRMAGREEVSKKSNILFSAIMKLRRVCNHGAIGVGASTENWSNYLTVPTTKRSISTSLSSEPACEFCTKSLLEDDLLDALDSCPLCSRILSDGITKTPSAASSPQDTPSPAVSMMDIDSPVPCNSGVGFASSGNRSRAQSSKLSAVIDNIKSSCLDADSKSVVFSSWRDTLDILATMLTDEGIGSVQVDGRNPLLGRTALISTFRQDPLIKVLLISINTGAVGLTLTEANKVHIIEPQWNPTIEEQAIARVVRMGQTRPVTVFKYITEESVEQSIVKVQEKKTRIIKLSMQDKDNNGSDANLDRFKFTLDPNEWKADL</sequence>
<protein>
    <recommendedName>
        <fullName evidence="9">Helicase ATP-binding domain-containing protein</fullName>
    </recommendedName>
</protein>
<dbReference type="PANTHER" id="PTHR45626">
    <property type="entry name" value="TRANSCRIPTION TERMINATION FACTOR 2-RELATED"/>
    <property type="match status" value="1"/>
</dbReference>
<feature type="domain" description="Helicase C-terminal" evidence="6">
    <location>
        <begin position="688"/>
        <end position="840"/>
    </location>
</feature>
<dbReference type="CDD" id="cd18008">
    <property type="entry name" value="DEXDc_SHPRH-like"/>
    <property type="match status" value="1"/>
</dbReference>
<dbReference type="OrthoDB" id="448448at2759"/>
<evidence type="ECO:0000259" key="6">
    <source>
        <dbReference type="PROSITE" id="PS51194"/>
    </source>
</evidence>
<gene>
    <name evidence="7" type="ORF">FIESC28_10769</name>
</gene>
<dbReference type="Pfam" id="PF00271">
    <property type="entry name" value="Helicase_C"/>
    <property type="match status" value="1"/>
</dbReference>
<dbReference type="InterPro" id="IPR038718">
    <property type="entry name" value="SNF2-like_sf"/>
</dbReference>
<evidence type="ECO:0008006" key="9">
    <source>
        <dbReference type="Google" id="ProtNLM"/>
    </source>
</evidence>
<dbReference type="InterPro" id="IPR014001">
    <property type="entry name" value="Helicase_ATP-bd"/>
</dbReference>
<evidence type="ECO:0000256" key="4">
    <source>
        <dbReference type="SAM" id="MobiDB-lite"/>
    </source>
</evidence>
<dbReference type="SMART" id="SM00490">
    <property type="entry name" value="HELICc"/>
    <property type="match status" value="1"/>
</dbReference>
<evidence type="ECO:0000313" key="8">
    <source>
        <dbReference type="Proteomes" id="UP000253153"/>
    </source>
</evidence>